<proteinExistence type="predicted"/>
<dbReference type="Gene3D" id="3.30.450.150">
    <property type="entry name" value="Haem-degrading domain"/>
    <property type="match status" value="1"/>
</dbReference>
<dbReference type="AlphaFoldDB" id="A0A431THT1"/>
<dbReference type="InterPro" id="IPR052517">
    <property type="entry name" value="GlcG_carb_metab_protein"/>
</dbReference>
<keyword evidence="2" id="KW-1185">Reference proteome</keyword>
<gene>
    <name evidence="1" type="ORF">EJP69_20585</name>
</gene>
<dbReference type="SUPFAM" id="SSF143744">
    <property type="entry name" value="GlcG-like"/>
    <property type="match status" value="1"/>
</dbReference>
<dbReference type="PANTHER" id="PTHR34309:SF10">
    <property type="entry name" value="SLR1406 PROTEIN"/>
    <property type="match status" value="1"/>
</dbReference>
<accession>A0A431THT1</accession>
<dbReference type="EMBL" id="RXOE01000005">
    <property type="protein sequence ID" value="RTQ33080.1"/>
    <property type="molecule type" value="Genomic_DNA"/>
</dbReference>
<protein>
    <submittedName>
        <fullName evidence="1">Heme-binding protein</fullName>
    </submittedName>
</protein>
<evidence type="ECO:0000313" key="2">
    <source>
        <dbReference type="Proteomes" id="UP000267418"/>
    </source>
</evidence>
<dbReference type="InterPro" id="IPR005624">
    <property type="entry name" value="PduO/GlcC-like"/>
</dbReference>
<dbReference type="Pfam" id="PF03928">
    <property type="entry name" value="HbpS-like"/>
    <property type="match status" value="1"/>
</dbReference>
<sequence>MNERKGKPVSSLTLQQARTIIDAALAKSKEAGYQPMGIAVLDAAGHLKAFVSEDGASMFRFDIARAKAWGAVGMGVASRKLAERARDNPNFFVALAATAEGRFLPQTGAVVIRDAAGTLLGAVGASGGTGDEDEAICIAGVQAAGLSAG</sequence>
<name>A0A431THT1_9BURK</name>
<dbReference type="PANTHER" id="PTHR34309">
    <property type="entry name" value="SLR1406 PROTEIN"/>
    <property type="match status" value="1"/>
</dbReference>
<reference evidence="1 2" key="1">
    <citation type="submission" date="2018-12" db="EMBL/GenBank/DDBJ databases">
        <title>The genome of Variovorax gossypii DSM 100435.</title>
        <authorList>
            <person name="Gao J."/>
            <person name="Sun J."/>
        </authorList>
    </citation>
    <scope>NUCLEOTIDE SEQUENCE [LARGE SCALE GENOMIC DNA]</scope>
    <source>
        <strain evidence="1 2">DSM 100435</strain>
    </source>
</reference>
<dbReference type="OrthoDB" id="9815788at2"/>
<dbReference type="InterPro" id="IPR038084">
    <property type="entry name" value="PduO/GlcC-like_sf"/>
</dbReference>
<evidence type="ECO:0000313" key="1">
    <source>
        <dbReference type="EMBL" id="RTQ33080.1"/>
    </source>
</evidence>
<dbReference type="Proteomes" id="UP000267418">
    <property type="component" value="Unassembled WGS sequence"/>
</dbReference>
<comment type="caution">
    <text evidence="1">The sequence shown here is derived from an EMBL/GenBank/DDBJ whole genome shotgun (WGS) entry which is preliminary data.</text>
</comment>
<organism evidence="1 2">
    <name type="scientific">Variovorax gossypii</name>
    <dbReference type="NCBI Taxonomy" id="1679495"/>
    <lineage>
        <taxon>Bacteria</taxon>
        <taxon>Pseudomonadati</taxon>
        <taxon>Pseudomonadota</taxon>
        <taxon>Betaproteobacteria</taxon>
        <taxon>Burkholderiales</taxon>
        <taxon>Comamonadaceae</taxon>
        <taxon>Variovorax</taxon>
    </lineage>
</organism>